<keyword evidence="5" id="KW-0479">Metal-binding</keyword>
<evidence type="ECO:0000256" key="8">
    <source>
        <dbReference type="SAM" id="MobiDB-lite"/>
    </source>
</evidence>
<evidence type="ECO:0000256" key="5">
    <source>
        <dbReference type="ARBA" id="ARBA00022723"/>
    </source>
</evidence>
<evidence type="ECO:0008006" key="13">
    <source>
        <dbReference type="Google" id="ProtNLM"/>
    </source>
</evidence>
<evidence type="ECO:0000313" key="12">
    <source>
        <dbReference type="EMBL" id="SPD32521.1"/>
    </source>
</evidence>
<keyword evidence="7" id="KW-0539">Nucleus</keyword>
<protein>
    <recommendedName>
        <fullName evidence="13">DDE Tnp4 domain-containing protein</fullName>
    </recommendedName>
</protein>
<dbReference type="PANTHER" id="PTHR22930">
    <property type="match status" value="1"/>
</dbReference>
<evidence type="ECO:0000256" key="7">
    <source>
        <dbReference type="ARBA" id="ARBA00023242"/>
    </source>
</evidence>
<feature type="domain" description="DUF8040" evidence="11">
    <location>
        <begin position="1"/>
        <end position="68"/>
    </location>
</feature>
<organism evidence="12">
    <name type="scientific">Fagus sylvatica</name>
    <name type="common">Beechnut</name>
    <dbReference type="NCBI Taxonomy" id="28930"/>
    <lineage>
        <taxon>Eukaryota</taxon>
        <taxon>Viridiplantae</taxon>
        <taxon>Streptophyta</taxon>
        <taxon>Embryophyta</taxon>
        <taxon>Tracheophyta</taxon>
        <taxon>Spermatophyta</taxon>
        <taxon>Magnoliopsida</taxon>
        <taxon>eudicotyledons</taxon>
        <taxon>Gunneridae</taxon>
        <taxon>Pentapetalae</taxon>
        <taxon>rosids</taxon>
        <taxon>fabids</taxon>
        <taxon>Fagales</taxon>
        <taxon>Fagaceae</taxon>
        <taxon>Fagus</taxon>
    </lineage>
</organism>
<keyword evidence="4" id="KW-0540">Nuclease</keyword>
<name>A0A2N9J829_FAGSY</name>
<comment type="subcellular location">
    <subcellularLocation>
        <location evidence="2">Nucleus</location>
    </subcellularLocation>
</comment>
<comment type="similarity">
    <text evidence="3">Belongs to the HARBI1 family.</text>
</comment>
<evidence type="ECO:0000259" key="11">
    <source>
        <dbReference type="Pfam" id="PF26138"/>
    </source>
</evidence>
<evidence type="ECO:0000256" key="4">
    <source>
        <dbReference type="ARBA" id="ARBA00022722"/>
    </source>
</evidence>
<dbReference type="InterPro" id="IPR045249">
    <property type="entry name" value="HARBI1-like"/>
</dbReference>
<evidence type="ECO:0000259" key="10">
    <source>
        <dbReference type="Pfam" id="PF13359"/>
    </source>
</evidence>
<dbReference type="InterPro" id="IPR027806">
    <property type="entry name" value="HARBI1_dom"/>
</dbReference>
<dbReference type="Pfam" id="PF12776">
    <property type="entry name" value="Myb_DNA-bind_3"/>
    <property type="match status" value="1"/>
</dbReference>
<sequence length="537" mass="62018">MRPIFFLNYVKYFLRTTWYVRLSNVHQEQVVIFLHTIGHNVRFRVAAGRFHRSVETIHRYFRVVLKGVFCLYKHVVRLPDNETHPDIRNNRRFYPYFKDCIGAIDGTHIRASVPIEIQGRFRGRKDGTTQNVLAAITFDLKFCYVLAGWEGSAHDSRVLDDALHRSRGLKILEGKYYLGDAGYGNKIGILSPYRKVRYHLQEFSDHPPENAQELFNLRHSSLRTTIERGFGVLKKRFRVLGAEPFWSFETQVEVVLACCVLHNHIVGVDPDDPIMGDTTSEVDSQRIVHQTHQTRREAQEESREWNDKRDEISEAMWTDYITNRTMAKNKEKEGKRSQFRWSTPMHVMLLDILEDEALKGNKPSNTFKPQSFARVAKEISEKFEAHPTHEQYLNKKIEFYDQMAIVVGKDMATGSYAFSWGDETPHNPVVELDGESNSAVKEKITDSSSSHSKGRSHRKRSRDVNEESNYSEIASQLKEIAIAFKNQGPVDANELYEAVMTTEGFAEEMLASAFDYMIQEEKVGKALMAKAPKLRKL</sequence>
<reference evidence="12" key="1">
    <citation type="submission" date="2018-02" db="EMBL/GenBank/DDBJ databases">
        <authorList>
            <person name="Cohen D.B."/>
            <person name="Kent A.D."/>
        </authorList>
    </citation>
    <scope>NUCLEOTIDE SEQUENCE</scope>
</reference>
<accession>A0A2N9J829</accession>
<evidence type="ECO:0000256" key="1">
    <source>
        <dbReference type="ARBA" id="ARBA00001968"/>
    </source>
</evidence>
<comment type="cofactor">
    <cofactor evidence="1">
        <name>a divalent metal cation</name>
        <dbReference type="ChEBI" id="CHEBI:60240"/>
    </cofactor>
</comment>
<dbReference type="EMBL" id="OIVN01006408">
    <property type="protein sequence ID" value="SPD32521.1"/>
    <property type="molecule type" value="Genomic_DNA"/>
</dbReference>
<gene>
    <name evidence="12" type="ORF">FSB_LOCUS60403</name>
</gene>
<keyword evidence="6" id="KW-0378">Hydrolase</keyword>
<dbReference type="GO" id="GO:0016787">
    <property type="term" value="F:hydrolase activity"/>
    <property type="evidence" value="ECO:0007669"/>
    <property type="project" value="UniProtKB-KW"/>
</dbReference>
<dbReference type="InterPro" id="IPR024752">
    <property type="entry name" value="Myb/SANT-like_dom"/>
</dbReference>
<proteinExistence type="inferred from homology"/>
<dbReference type="GO" id="GO:0005634">
    <property type="term" value="C:nucleus"/>
    <property type="evidence" value="ECO:0007669"/>
    <property type="project" value="UniProtKB-SubCell"/>
</dbReference>
<feature type="region of interest" description="Disordered" evidence="8">
    <location>
        <begin position="436"/>
        <end position="470"/>
    </location>
</feature>
<feature type="domain" description="Myb/SANT-like" evidence="9">
    <location>
        <begin position="340"/>
        <end position="406"/>
    </location>
</feature>
<dbReference type="InterPro" id="IPR058353">
    <property type="entry name" value="DUF8040"/>
</dbReference>
<dbReference type="GO" id="GO:0046872">
    <property type="term" value="F:metal ion binding"/>
    <property type="evidence" value="ECO:0007669"/>
    <property type="project" value="UniProtKB-KW"/>
</dbReference>
<dbReference type="Pfam" id="PF26138">
    <property type="entry name" value="DUF8040"/>
    <property type="match status" value="1"/>
</dbReference>
<dbReference type="AlphaFoldDB" id="A0A2N9J829"/>
<dbReference type="PANTHER" id="PTHR22930:SF228">
    <property type="entry name" value="PROTEIN ALP1-LIKE"/>
    <property type="match status" value="1"/>
</dbReference>
<feature type="domain" description="DDE Tnp4" evidence="10">
    <location>
        <begin position="104"/>
        <end position="263"/>
    </location>
</feature>
<dbReference type="GO" id="GO:0004518">
    <property type="term" value="F:nuclease activity"/>
    <property type="evidence" value="ECO:0007669"/>
    <property type="project" value="UniProtKB-KW"/>
</dbReference>
<feature type="compositionally biased region" description="Basic residues" evidence="8">
    <location>
        <begin position="452"/>
        <end position="461"/>
    </location>
</feature>
<evidence type="ECO:0000256" key="2">
    <source>
        <dbReference type="ARBA" id="ARBA00004123"/>
    </source>
</evidence>
<evidence type="ECO:0000259" key="9">
    <source>
        <dbReference type="Pfam" id="PF12776"/>
    </source>
</evidence>
<dbReference type="Pfam" id="PF13359">
    <property type="entry name" value="DDE_Tnp_4"/>
    <property type="match status" value="1"/>
</dbReference>
<evidence type="ECO:0000256" key="3">
    <source>
        <dbReference type="ARBA" id="ARBA00006958"/>
    </source>
</evidence>
<evidence type="ECO:0000256" key="6">
    <source>
        <dbReference type="ARBA" id="ARBA00022801"/>
    </source>
</evidence>